<proteinExistence type="inferred from homology"/>
<dbReference type="PANTHER" id="PTHR45024">
    <property type="entry name" value="DEHYDROGENASES, SHORT CHAIN"/>
    <property type="match status" value="1"/>
</dbReference>
<dbReference type="PROSITE" id="PS00061">
    <property type="entry name" value="ADH_SHORT"/>
    <property type="match status" value="1"/>
</dbReference>
<dbReference type="InterPro" id="IPR057326">
    <property type="entry name" value="KR_dom"/>
</dbReference>
<comment type="similarity">
    <text evidence="1">Belongs to the short-chain dehydrogenases/reductases (SDR) family.</text>
</comment>
<dbReference type="InterPro" id="IPR020904">
    <property type="entry name" value="Sc_DH/Rdtase_CS"/>
</dbReference>
<keyword evidence="2" id="KW-0560">Oxidoreductase</keyword>
<sequence length="306" mass="32160">MSDIRYDGKVAIVTGAGNGLGKSHALALAARGAKVVVNDLGGSRDGSGGSLSAAQEVANHINAAGGEAIADGANVTKDDEVAAMVKAAMDQWGRVDILVNNAGILRDKTFHKMTMADFRTVIDVHLIGTALCTHTVWPIMREQTYGRVVCTSSPSGLHGIFGQANYGAAKAGMIGLMNALHLEGAKYNIKTNLLSPSAKTRMTEDIGIPEAILEQMTPEAITAAMLYLVSDDAPSQAIISCAAGGYARAYIVETEGVYLPPESQTPENIAAHWEEISSKDNLKFYDNSAGPNMNFLAKAQAHASAK</sequence>
<dbReference type="PANTHER" id="PTHR45024:SF2">
    <property type="entry name" value="SCP2 DOMAIN-CONTAINING PROTEIN"/>
    <property type="match status" value="1"/>
</dbReference>
<dbReference type="SMART" id="SM00822">
    <property type="entry name" value="PKS_KR"/>
    <property type="match status" value="1"/>
</dbReference>
<dbReference type="EMBL" id="UOEH01000410">
    <property type="protein sequence ID" value="VAW03751.1"/>
    <property type="molecule type" value="Genomic_DNA"/>
</dbReference>
<dbReference type="AlphaFoldDB" id="A0A3B0SC02"/>
<protein>
    <submittedName>
        <fullName evidence="4">Oxidoreductase, short-chain dehydrogenase/reductase family</fullName>
    </submittedName>
</protein>
<evidence type="ECO:0000259" key="3">
    <source>
        <dbReference type="SMART" id="SM00822"/>
    </source>
</evidence>
<gene>
    <name evidence="4" type="ORF">MNBD_ALPHA05-2236</name>
</gene>
<evidence type="ECO:0000256" key="1">
    <source>
        <dbReference type="ARBA" id="ARBA00006484"/>
    </source>
</evidence>
<dbReference type="PRINTS" id="PR00081">
    <property type="entry name" value="GDHRDH"/>
</dbReference>
<dbReference type="PRINTS" id="PR00080">
    <property type="entry name" value="SDRFAMILY"/>
</dbReference>
<dbReference type="GO" id="GO:0016491">
    <property type="term" value="F:oxidoreductase activity"/>
    <property type="evidence" value="ECO:0007669"/>
    <property type="project" value="UniProtKB-KW"/>
</dbReference>
<name>A0A3B0SC02_9ZZZZ</name>
<organism evidence="4">
    <name type="scientific">hydrothermal vent metagenome</name>
    <dbReference type="NCBI Taxonomy" id="652676"/>
    <lineage>
        <taxon>unclassified sequences</taxon>
        <taxon>metagenomes</taxon>
        <taxon>ecological metagenomes</taxon>
    </lineage>
</organism>
<feature type="domain" description="Ketoreductase" evidence="3">
    <location>
        <begin position="9"/>
        <end position="197"/>
    </location>
</feature>
<dbReference type="Gene3D" id="3.40.50.720">
    <property type="entry name" value="NAD(P)-binding Rossmann-like Domain"/>
    <property type="match status" value="1"/>
</dbReference>
<dbReference type="InterPro" id="IPR036291">
    <property type="entry name" value="NAD(P)-bd_dom_sf"/>
</dbReference>
<evidence type="ECO:0000256" key="2">
    <source>
        <dbReference type="ARBA" id="ARBA00023002"/>
    </source>
</evidence>
<accession>A0A3B0SC02</accession>
<dbReference type="InterPro" id="IPR051687">
    <property type="entry name" value="Peroxisomal_Beta-Oxidation"/>
</dbReference>
<reference evidence="4" key="1">
    <citation type="submission" date="2018-06" db="EMBL/GenBank/DDBJ databases">
        <authorList>
            <person name="Zhirakovskaya E."/>
        </authorList>
    </citation>
    <scope>NUCLEOTIDE SEQUENCE</scope>
</reference>
<dbReference type="Pfam" id="PF00106">
    <property type="entry name" value="adh_short"/>
    <property type="match status" value="1"/>
</dbReference>
<dbReference type="InterPro" id="IPR002347">
    <property type="entry name" value="SDR_fam"/>
</dbReference>
<evidence type="ECO:0000313" key="4">
    <source>
        <dbReference type="EMBL" id="VAW03751.1"/>
    </source>
</evidence>
<dbReference type="SUPFAM" id="SSF51735">
    <property type="entry name" value="NAD(P)-binding Rossmann-fold domains"/>
    <property type="match status" value="1"/>
</dbReference>